<dbReference type="PANTHER" id="PTHR34501">
    <property type="entry name" value="PROTEIN YDDL-RELATED"/>
    <property type="match status" value="1"/>
</dbReference>
<comment type="caution">
    <text evidence="13">The sequence shown here is derived from an EMBL/GenBank/DDBJ whole genome shotgun (WGS) entry which is preliminary data.</text>
</comment>
<name>A0ABW0JDZ6_9BURK</name>
<evidence type="ECO:0000256" key="11">
    <source>
        <dbReference type="SAM" id="SignalP"/>
    </source>
</evidence>
<evidence type="ECO:0000256" key="3">
    <source>
        <dbReference type="ARBA" id="ARBA00022448"/>
    </source>
</evidence>
<dbReference type="InterPro" id="IPR002299">
    <property type="entry name" value="Porin_Neis"/>
</dbReference>
<feature type="signal peptide" evidence="11">
    <location>
        <begin position="1"/>
        <end position="20"/>
    </location>
</feature>
<keyword evidence="5" id="KW-0812">Transmembrane</keyword>
<keyword evidence="14" id="KW-1185">Reference proteome</keyword>
<dbReference type="Gene3D" id="2.40.160.10">
    <property type="entry name" value="Porin"/>
    <property type="match status" value="1"/>
</dbReference>
<reference evidence="14" key="1">
    <citation type="journal article" date="2019" name="Int. J. Syst. Evol. Microbiol.">
        <title>The Global Catalogue of Microorganisms (GCM) 10K type strain sequencing project: providing services to taxonomists for standard genome sequencing and annotation.</title>
        <authorList>
            <consortium name="The Broad Institute Genomics Platform"/>
            <consortium name="The Broad Institute Genome Sequencing Center for Infectious Disease"/>
            <person name="Wu L."/>
            <person name="Ma J."/>
        </authorList>
    </citation>
    <scope>NUCLEOTIDE SEQUENCE [LARGE SCALE GENOMIC DNA]</scope>
    <source>
        <strain evidence="14">CCUG 56042</strain>
    </source>
</reference>
<dbReference type="InterPro" id="IPR023614">
    <property type="entry name" value="Porin_dom_sf"/>
</dbReference>
<dbReference type="PRINTS" id="PR00182">
    <property type="entry name" value="ECOLNEIPORIN"/>
</dbReference>
<dbReference type="PANTHER" id="PTHR34501:SF9">
    <property type="entry name" value="MAJOR OUTER MEMBRANE PROTEIN P.IA"/>
    <property type="match status" value="1"/>
</dbReference>
<evidence type="ECO:0000256" key="5">
    <source>
        <dbReference type="ARBA" id="ARBA00022692"/>
    </source>
</evidence>
<evidence type="ECO:0000256" key="2">
    <source>
        <dbReference type="ARBA" id="ARBA00011233"/>
    </source>
</evidence>
<proteinExistence type="predicted"/>
<evidence type="ECO:0000313" key="14">
    <source>
        <dbReference type="Proteomes" id="UP001596103"/>
    </source>
</evidence>
<evidence type="ECO:0000313" key="13">
    <source>
        <dbReference type="EMBL" id="MFC5431397.1"/>
    </source>
</evidence>
<dbReference type="RefSeq" id="WP_377714587.1">
    <property type="nucleotide sequence ID" value="NZ_JBHSMP010000036.1"/>
</dbReference>
<dbReference type="InterPro" id="IPR050298">
    <property type="entry name" value="Gram-neg_bact_OMP"/>
</dbReference>
<keyword evidence="10" id="KW-0998">Cell outer membrane</keyword>
<keyword evidence="6 11" id="KW-0732">Signal</keyword>
<dbReference type="Proteomes" id="UP001596103">
    <property type="component" value="Unassembled WGS sequence"/>
</dbReference>
<keyword evidence="4" id="KW-1134">Transmembrane beta strand</keyword>
<evidence type="ECO:0000256" key="6">
    <source>
        <dbReference type="ARBA" id="ARBA00022729"/>
    </source>
</evidence>
<dbReference type="SUPFAM" id="SSF56935">
    <property type="entry name" value="Porins"/>
    <property type="match status" value="1"/>
</dbReference>
<gene>
    <name evidence="13" type="ORF">ACFPTO_21710</name>
</gene>
<evidence type="ECO:0000256" key="4">
    <source>
        <dbReference type="ARBA" id="ARBA00022452"/>
    </source>
</evidence>
<keyword evidence="7" id="KW-0406">Ion transport</keyword>
<evidence type="ECO:0000256" key="10">
    <source>
        <dbReference type="ARBA" id="ARBA00023237"/>
    </source>
</evidence>
<evidence type="ECO:0000256" key="7">
    <source>
        <dbReference type="ARBA" id="ARBA00023065"/>
    </source>
</evidence>
<sequence length="399" mass="41806">MYKKILTTAVLAAIASAAQAQSSVTLYGLIDAGITYTNNQSGHSAWQLRSATVNGSRFGLRGTEDLGGGLKAIFTLENGFSINNGTFGQSSRMFGRQAFVGLTSDQFGAVTLGRQYDSVVDYVAPLTLTGGQYGGTIAAHPFDNDNLNNSVRFNNTVKYTSIDVSGFKFGATYSFSNSTQFANNRAYSFGATYNYGPLKLAAGYLQLNNDITSASFANNVTNGSSFTGSGGAGAQTGEWTFLAGRQRTFGGGLSYAFGPATAGLVYTQTNLSDAAGGGISGTQSGRGNATSGGIAFGANSARFQNIEANVRYALTPALTLAGAYTYTRSDLGAGVNPNFNTVSLQSDYLLSKRTDVYLQGDWQHVSATGGRIHAFMNGESSASSTQSQVAVTVGMRHRF</sequence>
<dbReference type="InterPro" id="IPR001702">
    <property type="entry name" value="Porin_Gram-ve"/>
</dbReference>
<keyword evidence="9" id="KW-0472">Membrane</keyword>
<keyword evidence="3" id="KW-0813">Transport</keyword>
<keyword evidence="8" id="KW-0626">Porin</keyword>
<evidence type="ECO:0000256" key="8">
    <source>
        <dbReference type="ARBA" id="ARBA00023114"/>
    </source>
</evidence>
<organism evidence="13 14">
    <name type="scientific">Paraburkholderia denitrificans</name>
    <dbReference type="NCBI Taxonomy" id="694025"/>
    <lineage>
        <taxon>Bacteria</taxon>
        <taxon>Pseudomonadati</taxon>
        <taxon>Pseudomonadota</taxon>
        <taxon>Betaproteobacteria</taxon>
        <taxon>Burkholderiales</taxon>
        <taxon>Burkholderiaceae</taxon>
        <taxon>Paraburkholderia</taxon>
    </lineage>
</organism>
<dbReference type="InterPro" id="IPR033900">
    <property type="entry name" value="Gram_neg_porin_domain"/>
</dbReference>
<comment type="subunit">
    <text evidence="2">Homotrimer.</text>
</comment>
<evidence type="ECO:0000259" key="12">
    <source>
        <dbReference type="Pfam" id="PF13609"/>
    </source>
</evidence>
<dbReference type="EMBL" id="JBHSMP010000036">
    <property type="protein sequence ID" value="MFC5431397.1"/>
    <property type="molecule type" value="Genomic_DNA"/>
</dbReference>
<feature type="domain" description="Porin" evidence="12">
    <location>
        <begin position="7"/>
        <end position="363"/>
    </location>
</feature>
<dbReference type="CDD" id="cd00342">
    <property type="entry name" value="gram_neg_porins"/>
    <property type="match status" value="1"/>
</dbReference>
<evidence type="ECO:0000256" key="9">
    <source>
        <dbReference type="ARBA" id="ARBA00023136"/>
    </source>
</evidence>
<feature type="chain" id="PRO_5046517611" evidence="11">
    <location>
        <begin position="21"/>
        <end position="399"/>
    </location>
</feature>
<dbReference type="Pfam" id="PF13609">
    <property type="entry name" value="Porin_4"/>
    <property type="match status" value="1"/>
</dbReference>
<accession>A0ABW0JDZ6</accession>
<comment type="subcellular location">
    <subcellularLocation>
        <location evidence="1">Cell outer membrane</location>
        <topology evidence="1">Multi-pass membrane protein</topology>
    </subcellularLocation>
</comment>
<protein>
    <submittedName>
        <fullName evidence="13">Porin</fullName>
    </submittedName>
</protein>
<evidence type="ECO:0000256" key="1">
    <source>
        <dbReference type="ARBA" id="ARBA00004571"/>
    </source>
</evidence>
<dbReference type="PRINTS" id="PR00184">
    <property type="entry name" value="NEISSPPORIN"/>
</dbReference>